<keyword evidence="3" id="KW-1185">Reference proteome</keyword>
<feature type="region of interest" description="Disordered" evidence="1">
    <location>
        <begin position="1"/>
        <end position="30"/>
    </location>
</feature>
<dbReference type="Proteomes" id="UP000001937">
    <property type="component" value="Chromosome"/>
</dbReference>
<dbReference type="EMBL" id="CP000249">
    <property type="protein sequence ID" value="ABD11503.1"/>
    <property type="molecule type" value="Genomic_DNA"/>
</dbReference>
<proteinExistence type="predicted"/>
<evidence type="ECO:0008006" key="4">
    <source>
        <dbReference type="Google" id="ProtNLM"/>
    </source>
</evidence>
<organism evidence="2 3">
    <name type="scientific">Frankia casuarinae (strain DSM 45818 / CECT 9043 / HFP020203 / CcI3)</name>
    <dbReference type="NCBI Taxonomy" id="106370"/>
    <lineage>
        <taxon>Bacteria</taxon>
        <taxon>Bacillati</taxon>
        <taxon>Actinomycetota</taxon>
        <taxon>Actinomycetes</taxon>
        <taxon>Frankiales</taxon>
        <taxon>Frankiaceae</taxon>
        <taxon>Frankia</taxon>
    </lineage>
</organism>
<reference evidence="2 3" key="1">
    <citation type="journal article" date="2007" name="Genome Res.">
        <title>Genome characteristics of facultatively symbiotic Frankia sp. strains reflect host range and host plant biogeography.</title>
        <authorList>
            <person name="Normand P."/>
            <person name="Lapierre P."/>
            <person name="Tisa L.S."/>
            <person name="Gogarten J.P."/>
            <person name="Alloisio N."/>
            <person name="Bagnarol E."/>
            <person name="Bassi C.A."/>
            <person name="Berry A.M."/>
            <person name="Bickhart D.M."/>
            <person name="Choisne N."/>
            <person name="Couloux A."/>
            <person name="Cournoyer B."/>
            <person name="Cruveiller S."/>
            <person name="Daubin V."/>
            <person name="Demange N."/>
            <person name="Francino M.P."/>
            <person name="Goltsman E."/>
            <person name="Huang Y."/>
            <person name="Kopp O.R."/>
            <person name="Labarre L."/>
            <person name="Lapidus A."/>
            <person name="Lavire C."/>
            <person name="Marechal J."/>
            <person name="Martinez M."/>
            <person name="Mastronunzio J.E."/>
            <person name="Mullin B.C."/>
            <person name="Niemann J."/>
            <person name="Pujic P."/>
            <person name="Rawnsley T."/>
            <person name="Rouy Z."/>
            <person name="Schenowitz C."/>
            <person name="Sellstedt A."/>
            <person name="Tavares F."/>
            <person name="Tomkins J.P."/>
            <person name="Vallenet D."/>
            <person name="Valverde C."/>
            <person name="Wall L.G."/>
            <person name="Wang Y."/>
            <person name="Medigue C."/>
            <person name="Benson D.R."/>
        </authorList>
    </citation>
    <scope>NUCLEOTIDE SEQUENCE [LARGE SCALE GENOMIC DNA]</scope>
    <source>
        <strain evidence="3">DSM 45818 / CECT 9043 / CcI3</strain>
    </source>
</reference>
<dbReference type="KEGG" id="fra:Francci3_2131"/>
<evidence type="ECO:0000256" key="1">
    <source>
        <dbReference type="SAM" id="MobiDB-lite"/>
    </source>
</evidence>
<dbReference type="HOGENOM" id="CLU_187552_0_0_11"/>
<name>Q2JB39_FRACC</name>
<accession>Q2JB39</accession>
<evidence type="ECO:0000313" key="3">
    <source>
        <dbReference type="Proteomes" id="UP000001937"/>
    </source>
</evidence>
<dbReference type="AlphaFoldDB" id="Q2JB39"/>
<evidence type="ECO:0000313" key="2">
    <source>
        <dbReference type="EMBL" id="ABD11503.1"/>
    </source>
</evidence>
<protein>
    <recommendedName>
        <fullName evidence="4">Transposase</fullName>
    </recommendedName>
</protein>
<dbReference type="STRING" id="106370.Francci3_2131"/>
<sequence length="91" mass="10598">MPENGMHGSMWRGMETEPTATAPFPDPTEDHTHALREIFTEIIEQLNPVRRHRTYPRAIRRGRHSAYRVKRPTDTGIRHDQQSKIILARTA</sequence>
<gene>
    <name evidence="2" type="ordered locus">Francci3_2131</name>
</gene>